<proteinExistence type="predicted"/>
<accession>A0ABQ9G9A1</accession>
<feature type="compositionally biased region" description="Basic residues" evidence="1">
    <location>
        <begin position="612"/>
        <end position="621"/>
    </location>
</feature>
<gene>
    <name evidence="2" type="ORF">PR048_030532</name>
</gene>
<organism evidence="2 3">
    <name type="scientific">Dryococelus australis</name>
    <dbReference type="NCBI Taxonomy" id="614101"/>
    <lineage>
        <taxon>Eukaryota</taxon>
        <taxon>Metazoa</taxon>
        <taxon>Ecdysozoa</taxon>
        <taxon>Arthropoda</taxon>
        <taxon>Hexapoda</taxon>
        <taxon>Insecta</taxon>
        <taxon>Pterygota</taxon>
        <taxon>Neoptera</taxon>
        <taxon>Polyneoptera</taxon>
        <taxon>Phasmatodea</taxon>
        <taxon>Verophasmatodea</taxon>
        <taxon>Anareolatae</taxon>
        <taxon>Phasmatidae</taxon>
        <taxon>Eurycanthinae</taxon>
        <taxon>Dryococelus</taxon>
    </lineage>
</organism>
<feature type="compositionally biased region" description="Basic and acidic residues" evidence="1">
    <location>
        <begin position="233"/>
        <end position="245"/>
    </location>
</feature>
<name>A0ABQ9G9A1_9NEOP</name>
<sequence>MELSGPTGRETQILCQRNFPESLCMHILGVVERREGHKLGAGSVRTLARVCVCVCVRGQAPVQATRPTSCRRQVTGACFQSIVLNVSTDAGSPLQATSLSEDGGRAYAGQRAAWEREITRRSNTGASKELKRRLGRLTFAATGVCLTSSTRLTSAERACWSASMGAAGPLPPTKLMTAFPSLVHHLDHVTPASQFGETAQGIHFGRNCCSVNIFKGEGVACCHFKLMNTERRRNEWTGETGDPRENPPTNGIGIEPGSPWREASVLISEPPCLPPPPHCKLRVKEAIQRCSTKWLQSTHAGDNEELLCVIVAWSLGSVIDRPAVYSHSIKSDAKVTFPRYKGESTGIKDIGEGGRDREVVDTVAKGRCVNRRRSYLDGGLRAAIGGKCLTLGRHKLLTKHCDIQPTLTNLAMVGGRGGLTSAITPRGRPQRRPFCAGASAPRVPSYHFSYMLDSEVIRDGASCTGNRDRRRSGKESAMAFVTDLTERSIRLAGTGNRTRVLPNASPASNRCAASLGRGRPFIGRVFEAPEEKKSSIREQPVGVPTWRPRAAGRGLPITDTVTPTAARTFKSAFAFNNGGRDWLAAGQSPPLAPSQGNARPGERPWPGGGTEKKKRDKRKWLGHSPPTTAIWVRSPVGSLPNFHMWESCLKAVFLGVLQFPPPLHPRVSFHVMFGDDRHLRVPVGKPVTYRVLPRPGFTPHSSFTPTLNEPLGHFTSVYFAILCVWVPFPFRSSLIPAADLRKATKHYADLQSCSFPAYLGLFCVRGREAWIATRATLPRSSSAPSPLSAKISTSRTVFPPCCMYEPMSGNVPLPCYNHFKSGVSLVHFRFNSIGLSLAGSNEGYGVRDPVETQEDLLARVMIAAQQTDGTPSVMESSTQIHLQVLDVRKGNFPFPSILYTQVRETPAVNFPTEAMAHLDVRGSIALITLALLGLKRWK</sequence>
<dbReference type="EMBL" id="JARBHB010000014">
    <property type="protein sequence ID" value="KAJ8868986.1"/>
    <property type="molecule type" value="Genomic_DNA"/>
</dbReference>
<evidence type="ECO:0000313" key="3">
    <source>
        <dbReference type="Proteomes" id="UP001159363"/>
    </source>
</evidence>
<evidence type="ECO:0000313" key="2">
    <source>
        <dbReference type="EMBL" id="KAJ8868986.1"/>
    </source>
</evidence>
<dbReference type="Proteomes" id="UP001159363">
    <property type="component" value="Chromosome 13"/>
</dbReference>
<comment type="caution">
    <text evidence="2">The sequence shown here is derived from an EMBL/GenBank/DDBJ whole genome shotgun (WGS) entry which is preliminary data.</text>
</comment>
<keyword evidence="3" id="KW-1185">Reference proteome</keyword>
<feature type="region of interest" description="Disordered" evidence="1">
    <location>
        <begin position="584"/>
        <end position="622"/>
    </location>
</feature>
<feature type="region of interest" description="Disordered" evidence="1">
    <location>
        <begin position="533"/>
        <end position="558"/>
    </location>
</feature>
<reference evidence="2 3" key="1">
    <citation type="submission" date="2023-02" db="EMBL/GenBank/DDBJ databases">
        <title>LHISI_Scaffold_Assembly.</title>
        <authorList>
            <person name="Stuart O.P."/>
            <person name="Cleave R."/>
            <person name="Magrath M.J.L."/>
            <person name="Mikheyev A.S."/>
        </authorList>
    </citation>
    <scope>NUCLEOTIDE SEQUENCE [LARGE SCALE GENOMIC DNA]</scope>
    <source>
        <strain evidence="2">Daus_M_001</strain>
        <tissue evidence="2">Leg muscle</tissue>
    </source>
</reference>
<evidence type="ECO:0000256" key="1">
    <source>
        <dbReference type="SAM" id="MobiDB-lite"/>
    </source>
</evidence>
<feature type="region of interest" description="Disordered" evidence="1">
    <location>
        <begin position="233"/>
        <end position="254"/>
    </location>
</feature>
<protein>
    <submittedName>
        <fullName evidence="2">Uncharacterized protein</fullName>
    </submittedName>
</protein>